<feature type="compositionally biased region" description="Basic and acidic residues" evidence="1">
    <location>
        <begin position="96"/>
        <end position="105"/>
    </location>
</feature>
<name>A0A540MA43_MALBA</name>
<accession>A0A540MA43</accession>
<dbReference type="STRING" id="106549.A0A540MA43"/>
<gene>
    <name evidence="2" type="ORF">C1H46_018980</name>
</gene>
<evidence type="ECO:0000256" key="1">
    <source>
        <dbReference type="SAM" id="MobiDB-lite"/>
    </source>
</evidence>
<reference evidence="2 3" key="1">
    <citation type="journal article" date="2019" name="G3 (Bethesda)">
        <title>Sequencing of a Wild Apple (Malus baccata) Genome Unravels the Differences Between Cultivated and Wild Apple Species Regarding Disease Resistance and Cold Tolerance.</title>
        <authorList>
            <person name="Chen X."/>
        </authorList>
    </citation>
    <scope>NUCLEOTIDE SEQUENCE [LARGE SCALE GENOMIC DNA]</scope>
    <source>
        <strain evidence="3">cv. Shandingzi</strain>
        <tissue evidence="2">Leaves</tissue>
    </source>
</reference>
<sequence length="141" mass="15625">MGENSGKETLASSTKKGFFKKKKFHIRRKKLKAYDISSLSEFLPELKHSLELTPAAKFKLILKEGKRLSALVNHPAFQADPLGAIYQDIISTQPAVDEKPNERNKCGSKKSNQKKSGAPAGHQSMDFHLSTLNHGISSIHL</sequence>
<keyword evidence="3" id="KW-1185">Reference proteome</keyword>
<dbReference type="PANTHER" id="PTHR31109:SF2">
    <property type="entry name" value="RIBOSOME BIOGENESIS PROTEIN SLX9 HOMOLOG"/>
    <property type="match status" value="1"/>
</dbReference>
<feature type="region of interest" description="Disordered" evidence="1">
    <location>
        <begin position="93"/>
        <end position="124"/>
    </location>
</feature>
<organism evidence="2 3">
    <name type="scientific">Malus baccata</name>
    <name type="common">Siberian crab apple</name>
    <name type="synonym">Pyrus baccata</name>
    <dbReference type="NCBI Taxonomy" id="106549"/>
    <lineage>
        <taxon>Eukaryota</taxon>
        <taxon>Viridiplantae</taxon>
        <taxon>Streptophyta</taxon>
        <taxon>Embryophyta</taxon>
        <taxon>Tracheophyta</taxon>
        <taxon>Spermatophyta</taxon>
        <taxon>Magnoliopsida</taxon>
        <taxon>eudicotyledons</taxon>
        <taxon>Gunneridae</taxon>
        <taxon>Pentapetalae</taxon>
        <taxon>rosids</taxon>
        <taxon>fabids</taxon>
        <taxon>Rosales</taxon>
        <taxon>Rosaceae</taxon>
        <taxon>Amygdaloideae</taxon>
        <taxon>Maleae</taxon>
        <taxon>Malus</taxon>
    </lineage>
</organism>
<dbReference type="PANTHER" id="PTHR31109">
    <property type="entry name" value="PROTEIN FAM207A"/>
    <property type="match status" value="1"/>
</dbReference>
<proteinExistence type="predicted"/>
<dbReference type="Proteomes" id="UP000315295">
    <property type="component" value="Unassembled WGS sequence"/>
</dbReference>
<evidence type="ECO:0000313" key="2">
    <source>
        <dbReference type="EMBL" id="TQD95422.1"/>
    </source>
</evidence>
<protein>
    <submittedName>
        <fullName evidence="2">Uncharacterized protein</fullName>
    </submittedName>
</protein>
<dbReference type="EMBL" id="VIEB01000315">
    <property type="protein sequence ID" value="TQD95422.1"/>
    <property type="molecule type" value="Genomic_DNA"/>
</dbReference>
<evidence type="ECO:0000313" key="3">
    <source>
        <dbReference type="Proteomes" id="UP000315295"/>
    </source>
</evidence>
<comment type="caution">
    <text evidence="2">The sequence shown here is derived from an EMBL/GenBank/DDBJ whole genome shotgun (WGS) entry which is preliminary data.</text>
</comment>
<dbReference type="AlphaFoldDB" id="A0A540MA43"/>